<evidence type="ECO:0000256" key="5">
    <source>
        <dbReference type="ARBA" id="ARBA00023136"/>
    </source>
</evidence>
<dbReference type="GO" id="GO:0009617">
    <property type="term" value="P:response to bacterium"/>
    <property type="evidence" value="ECO:0007669"/>
    <property type="project" value="TreeGrafter"/>
</dbReference>
<dbReference type="SMART" id="SM00409">
    <property type="entry name" value="IG"/>
    <property type="match status" value="1"/>
</dbReference>
<sequence length="224" mass="25196">MLLQTCIIIHKRSELQCWISVSGTVDVQPGHSVTLQCSISTKQTHTFWSRLVNRTEVNCISSMYGSEGKASFCDGIQSSKYEMRSDISTIFLTIKHVDVSDSGLYLCGFYQNGHTILQVVDLRIQGDNEPFDDDTTFQKEPDVLPHLMGLTLGVIAVFLLLIIIVLTVKYRKLQKAHSGEQDSHVQNLGSDELNYAALSFQQKAKKNRRTVPEREPNVVYAATR</sequence>
<evidence type="ECO:0000313" key="12">
    <source>
        <dbReference type="Proteomes" id="UP001187415"/>
    </source>
</evidence>
<keyword evidence="9" id="KW-1133">Transmembrane helix</keyword>
<evidence type="ECO:0000256" key="2">
    <source>
        <dbReference type="ARBA" id="ARBA00022475"/>
    </source>
</evidence>
<proteinExistence type="predicted"/>
<name>A0AA88NM81_CHASR</name>
<keyword evidence="6" id="KW-1015">Disulfide bond</keyword>
<dbReference type="Gene3D" id="2.60.40.10">
    <property type="entry name" value="Immunoglobulins"/>
    <property type="match status" value="1"/>
</dbReference>
<keyword evidence="2" id="KW-1003">Cell membrane</keyword>
<evidence type="ECO:0000256" key="7">
    <source>
        <dbReference type="ARBA" id="ARBA00023180"/>
    </source>
</evidence>
<dbReference type="PROSITE" id="PS50835">
    <property type="entry name" value="IG_LIKE"/>
    <property type="match status" value="1"/>
</dbReference>
<comment type="subcellular location">
    <subcellularLocation>
        <location evidence="1">Cell membrane</location>
    </subcellularLocation>
</comment>
<evidence type="ECO:0000313" key="11">
    <source>
        <dbReference type="EMBL" id="KAK2862702.1"/>
    </source>
</evidence>
<dbReference type="InterPro" id="IPR007110">
    <property type="entry name" value="Ig-like_dom"/>
</dbReference>
<dbReference type="InterPro" id="IPR036179">
    <property type="entry name" value="Ig-like_dom_sf"/>
</dbReference>
<dbReference type="InterPro" id="IPR003599">
    <property type="entry name" value="Ig_sub"/>
</dbReference>
<keyword evidence="5 9" id="KW-0472">Membrane</keyword>
<keyword evidence="7" id="KW-0325">Glycoprotein</keyword>
<gene>
    <name evidence="11" type="ORF">Q5P01_002235</name>
</gene>
<keyword evidence="4" id="KW-0391">Immunity</keyword>
<dbReference type="InterPro" id="IPR013106">
    <property type="entry name" value="Ig_V-set"/>
</dbReference>
<evidence type="ECO:0000256" key="4">
    <source>
        <dbReference type="ARBA" id="ARBA00022859"/>
    </source>
</evidence>
<evidence type="ECO:0000256" key="8">
    <source>
        <dbReference type="SAM" id="MobiDB-lite"/>
    </source>
</evidence>
<feature type="domain" description="Ig-like" evidence="10">
    <location>
        <begin position="27"/>
        <end position="107"/>
    </location>
</feature>
<dbReference type="CDD" id="cd00099">
    <property type="entry name" value="IgV"/>
    <property type="match status" value="1"/>
</dbReference>
<evidence type="ECO:0000256" key="1">
    <source>
        <dbReference type="ARBA" id="ARBA00004236"/>
    </source>
</evidence>
<evidence type="ECO:0000259" key="10">
    <source>
        <dbReference type="PROSITE" id="PS50835"/>
    </source>
</evidence>
<evidence type="ECO:0000256" key="3">
    <source>
        <dbReference type="ARBA" id="ARBA00022729"/>
    </source>
</evidence>
<dbReference type="Pfam" id="PF07686">
    <property type="entry name" value="V-set"/>
    <property type="match status" value="1"/>
</dbReference>
<organism evidence="11 12">
    <name type="scientific">Channa striata</name>
    <name type="common">Snakehead murrel</name>
    <name type="synonym">Ophicephalus striatus</name>
    <dbReference type="NCBI Taxonomy" id="64152"/>
    <lineage>
        <taxon>Eukaryota</taxon>
        <taxon>Metazoa</taxon>
        <taxon>Chordata</taxon>
        <taxon>Craniata</taxon>
        <taxon>Vertebrata</taxon>
        <taxon>Euteleostomi</taxon>
        <taxon>Actinopterygii</taxon>
        <taxon>Neopterygii</taxon>
        <taxon>Teleostei</taxon>
        <taxon>Neoteleostei</taxon>
        <taxon>Acanthomorphata</taxon>
        <taxon>Anabantaria</taxon>
        <taxon>Anabantiformes</taxon>
        <taxon>Channoidei</taxon>
        <taxon>Channidae</taxon>
        <taxon>Channa</taxon>
    </lineage>
</organism>
<dbReference type="EMBL" id="JAUPFM010000001">
    <property type="protein sequence ID" value="KAK2862702.1"/>
    <property type="molecule type" value="Genomic_DNA"/>
</dbReference>
<dbReference type="InterPro" id="IPR052051">
    <property type="entry name" value="TCR_complex_component"/>
</dbReference>
<dbReference type="SUPFAM" id="SSF48726">
    <property type="entry name" value="Immunoglobulin"/>
    <property type="match status" value="1"/>
</dbReference>
<comment type="caution">
    <text evidence="11">The sequence shown here is derived from an EMBL/GenBank/DDBJ whole genome shotgun (WGS) entry which is preliminary data.</text>
</comment>
<dbReference type="GO" id="GO:0005886">
    <property type="term" value="C:plasma membrane"/>
    <property type="evidence" value="ECO:0007669"/>
    <property type="project" value="UniProtKB-SubCell"/>
</dbReference>
<dbReference type="GO" id="GO:0002376">
    <property type="term" value="P:immune system process"/>
    <property type="evidence" value="ECO:0007669"/>
    <property type="project" value="UniProtKB-KW"/>
</dbReference>
<feature type="transmembrane region" description="Helical" evidence="9">
    <location>
        <begin position="147"/>
        <end position="168"/>
    </location>
</feature>
<evidence type="ECO:0000256" key="6">
    <source>
        <dbReference type="ARBA" id="ARBA00023157"/>
    </source>
</evidence>
<accession>A0AA88NM81</accession>
<keyword evidence="12" id="KW-1185">Reference proteome</keyword>
<reference evidence="11" key="1">
    <citation type="submission" date="2023-07" db="EMBL/GenBank/DDBJ databases">
        <title>Chromosome-level Genome Assembly of Striped Snakehead (Channa striata).</title>
        <authorList>
            <person name="Liu H."/>
        </authorList>
    </citation>
    <scope>NUCLEOTIDE SEQUENCE</scope>
    <source>
        <strain evidence="11">Gz</strain>
        <tissue evidence="11">Muscle</tissue>
    </source>
</reference>
<dbReference type="PANTHER" id="PTHR19433:SF111">
    <property type="entry name" value="T CELL RECEPTOR ALPHA VARIABLE 4"/>
    <property type="match status" value="1"/>
</dbReference>
<dbReference type="PANTHER" id="PTHR19433">
    <property type="entry name" value="T-CELL RECEPTOR ALPHA CHAIN V REGION-RELATED"/>
    <property type="match status" value="1"/>
</dbReference>
<protein>
    <recommendedName>
        <fullName evidence="10">Ig-like domain-containing protein</fullName>
    </recommendedName>
</protein>
<evidence type="ECO:0000256" key="9">
    <source>
        <dbReference type="SAM" id="Phobius"/>
    </source>
</evidence>
<feature type="region of interest" description="Disordered" evidence="8">
    <location>
        <begin position="205"/>
        <end position="224"/>
    </location>
</feature>
<dbReference type="InterPro" id="IPR013783">
    <property type="entry name" value="Ig-like_fold"/>
</dbReference>
<keyword evidence="9" id="KW-0812">Transmembrane</keyword>
<dbReference type="AlphaFoldDB" id="A0AA88NM81"/>
<dbReference type="Proteomes" id="UP001187415">
    <property type="component" value="Unassembled WGS sequence"/>
</dbReference>
<keyword evidence="3" id="KW-0732">Signal</keyword>